<feature type="compositionally biased region" description="Basic and acidic residues" evidence="2">
    <location>
        <begin position="478"/>
        <end position="495"/>
    </location>
</feature>
<dbReference type="CDD" id="cd02440">
    <property type="entry name" value="AdoMet_MTases"/>
    <property type="match status" value="1"/>
</dbReference>
<organism evidence="3 4">
    <name type="scientific">Setaria digitata</name>
    <dbReference type="NCBI Taxonomy" id="48799"/>
    <lineage>
        <taxon>Eukaryota</taxon>
        <taxon>Metazoa</taxon>
        <taxon>Ecdysozoa</taxon>
        <taxon>Nematoda</taxon>
        <taxon>Chromadorea</taxon>
        <taxon>Rhabditida</taxon>
        <taxon>Spirurina</taxon>
        <taxon>Spiruromorpha</taxon>
        <taxon>Filarioidea</taxon>
        <taxon>Setariidae</taxon>
        <taxon>Setaria</taxon>
    </lineage>
</organism>
<dbReference type="Gene3D" id="3.40.50.150">
    <property type="entry name" value="Vaccinia Virus protein VP39"/>
    <property type="match status" value="1"/>
</dbReference>
<keyword evidence="3" id="KW-1185">Reference proteome</keyword>
<feature type="compositionally biased region" description="Acidic residues" evidence="2">
    <location>
        <begin position="757"/>
        <end position="767"/>
    </location>
</feature>
<feature type="region of interest" description="Disordered" evidence="2">
    <location>
        <begin position="694"/>
        <end position="773"/>
    </location>
</feature>
<accession>A0A915PF83</accession>
<dbReference type="InterPro" id="IPR029063">
    <property type="entry name" value="SAM-dependent_MTases_sf"/>
</dbReference>
<feature type="compositionally biased region" description="Basic and acidic residues" evidence="2">
    <location>
        <begin position="839"/>
        <end position="853"/>
    </location>
</feature>
<reference evidence="4" key="1">
    <citation type="submission" date="2022-11" db="UniProtKB">
        <authorList>
            <consortium name="WormBaseParasite"/>
        </authorList>
    </citation>
    <scope>IDENTIFICATION</scope>
</reference>
<evidence type="ECO:0000313" key="3">
    <source>
        <dbReference type="Proteomes" id="UP000887581"/>
    </source>
</evidence>
<feature type="region of interest" description="Disordered" evidence="2">
    <location>
        <begin position="786"/>
        <end position="857"/>
    </location>
</feature>
<dbReference type="WBParaSite" id="sdigi.contig137.g5072.t1">
    <property type="protein sequence ID" value="sdigi.contig137.g5072.t1"/>
    <property type="gene ID" value="sdigi.contig137.g5072"/>
</dbReference>
<feature type="compositionally biased region" description="Acidic residues" evidence="2">
    <location>
        <begin position="705"/>
        <end position="742"/>
    </location>
</feature>
<dbReference type="Pfam" id="PF01135">
    <property type="entry name" value="PCMT"/>
    <property type="match status" value="1"/>
</dbReference>
<comment type="similarity">
    <text evidence="1">Belongs to the methyltransferase superfamily. L-isoaspartyl/D-aspartyl protein methyltransferase family.</text>
</comment>
<dbReference type="GO" id="GO:0005737">
    <property type="term" value="C:cytoplasm"/>
    <property type="evidence" value="ECO:0007669"/>
    <property type="project" value="TreeGrafter"/>
</dbReference>
<name>A0A915PF83_9BILA</name>
<feature type="compositionally biased region" description="Basic and acidic residues" evidence="2">
    <location>
        <begin position="427"/>
        <end position="439"/>
    </location>
</feature>
<dbReference type="AlphaFoldDB" id="A0A915PF83"/>
<sequence>MGLAASSGHDNDELIDKLVDANIVSDFGSPGRIHISAPCIYGNVLECLNLQEGNSFLNVGSGTGYLSTVAGYLLGGNGTNHGIEIHSNIVDYARELVTETLHRPETQCYDWAVPEFACGNGLYLSPSHYSKYDRVYCGAAVPASHRRILWELLKIDGILVMPYDDQLLQVRRQATNVFEVRIITSVSFSDFILPTEEETSNELYSNAPSFIRIPTLQFLCALTIRKIIRSAVGANHKIHIRNFVSQQPERTHDEHVVVEYRDGEQPVAHQPHFDNLQPPFREILAIVGADFAAENENENENNDEGEGIDPDRRRRLARERFRMVWFRHHLRAHIANRRMERRRMYEAEAREEGSEREDDQNSDAEINNWNGNSESSGSASLSVTNNDVADTSIDVTEPNSDGGSSTGRSKKRSLVEHEGENSSSAKRRNDDDNGQKEIMETDPVDDYNYRENKNQPGDESGATNIDKEPLITEPGKTSSHECENNQTKCPEETRSLDGSIPSTENEAESVNCWPEEVVQQSQDLHRKTENNEDGMENTAIGRKKSIPGNNQRMNHQDLVSVPNNLALENSTLDQGKNEENDLELSNPINQTIQNKNSEVPNETSGKKLVNNLTNNEVLCRKSDKIEESFQTELRNDKMIWQNNELYKNIAETCSTSLHNANNQTNEELIDTSSYFVETNENSVIKPEQNNIRFSSAKKEEKSDDIVEDVDSDNGNDSDDDDDSNDGDDDDNDSDNDNDDDSEVDGHSNDNSSSSGAEEQENAAEGDSDNSFNVNREENELYLAIRQTTQSMADAVGHQANRNPENNDESDSSANEYHDAMDGESTSPHRSDAGDELQTEEEKQRERGRLEERGQQMNDIRTFASIFESRIMELPLNRALKEYIKYLC</sequence>
<feature type="region of interest" description="Disordered" evidence="2">
    <location>
        <begin position="532"/>
        <end position="555"/>
    </location>
</feature>
<evidence type="ECO:0000256" key="1">
    <source>
        <dbReference type="ARBA" id="ARBA00005369"/>
    </source>
</evidence>
<evidence type="ECO:0000256" key="2">
    <source>
        <dbReference type="SAM" id="MobiDB-lite"/>
    </source>
</evidence>
<feature type="compositionally biased region" description="Basic and acidic residues" evidence="2">
    <location>
        <begin position="815"/>
        <end position="832"/>
    </location>
</feature>
<feature type="region of interest" description="Disordered" evidence="2">
    <location>
        <begin position="349"/>
        <end position="510"/>
    </location>
</feature>
<dbReference type="GO" id="GO:0004719">
    <property type="term" value="F:protein-L-isoaspartate (D-aspartate) O-methyltransferase activity"/>
    <property type="evidence" value="ECO:0007669"/>
    <property type="project" value="InterPro"/>
</dbReference>
<protein>
    <submittedName>
        <fullName evidence="4">Uncharacterized protein</fullName>
    </submittedName>
</protein>
<evidence type="ECO:0000313" key="4">
    <source>
        <dbReference type="WBParaSite" id="sdigi.contig137.g5072.t1"/>
    </source>
</evidence>
<feature type="compositionally biased region" description="Polar residues" evidence="2">
    <location>
        <begin position="383"/>
        <end position="399"/>
    </location>
</feature>
<dbReference type="Proteomes" id="UP000887581">
    <property type="component" value="Unplaced"/>
</dbReference>
<dbReference type="InterPro" id="IPR000682">
    <property type="entry name" value="PCMT"/>
</dbReference>
<feature type="compositionally biased region" description="Low complexity" evidence="2">
    <location>
        <begin position="367"/>
        <end position="382"/>
    </location>
</feature>
<dbReference type="PANTHER" id="PTHR11579:SF9">
    <property type="entry name" value="PROTEIN-L-ISOASPARTATE O-METHYLTRANSFERASE"/>
    <property type="match status" value="1"/>
</dbReference>
<feature type="compositionally biased region" description="Polar residues" evidence="2">
    <location>
        <begin position="454"/>
        <end position="463"/>
    </location>
</feature>
<dbReference type="PANTHER" id="PTHR11579">
    <property type="entry name" value="PROTEIN-L-ISOASPARTATE O-METHYLTRANSFERASE"/>
    <property type="match status" value="1"/>
</dbReference>
<dbReference type="SUPFAM" id="SSF53335">
    <property type="entry name" value="S-adenosyl-L-methionine-dependent methyltransferases"/>
    <property type="match status" value="1"/>
</dbReference>
<proteinExistence type="inferred from homology"/>